<dbReference type="Gene3D" id="2.60.120.920">
    <property type="match status" value="1"/>
</dbReference>
<dbReference type="InterPro" id="IPR001870">
    <property type="entry name" value="B30.2/SPRY"/>
</dbReference>
<dbReference type="PANTHER" id="PTHR12245">
    <property type="entry name" value="SPRY DOMAIN CONTAINING SOCS BOX PROTEIN"/>
    <property type="match status" value="1"/>
</dbReference>
<evidence type="ECO:0000259" key="4">
    <source>
        <dbReference type="PROSITE" id="PS50188"/>
    </source>
</evidence>
<dbReference type="SMART" id="SM00449">
    <property type="entry name" value="SPRY"/>
    <property type="match status" value="1"/>
</dbReference>
<dbReference type="FunFam" id="1.10.750.20:FF:000001">
    <property type="entry name" value="Ankyrin repeat and SOCS box containing 1"/>
    <property type="match status" value="1"/>
</dbReference>
<evidence type="ECO:0000259" key="5">
    <source>
        <dbReference type="PROSITE" id="PS50225"/>
    </source>
</evidence>
<dbReference type="CDD" id="cd12906">
    <property type="entry name" value="SPRY_SOCS1-2-4"/>
    <property type="match status" value="1"/>
</dbReference>
<dbReference type="InterPro" id="IPR043136">
    <property type="entry name" value="B30.2/SPRY_sf"/>
</dbReference>
<feature type="domain" description="SOCS box" evidence="5">
    <location>
        <begin position="372"/>
        <end position="425"/>
    </location>
</feature>
<gene>
    <name evidence="6" type="ORF">X798_01587</name>
</gene>
<name>A0A238C0Y6_9BILA</name>
<evidence type="ECO:0000313" key="6">
    <source>
        <dbReference type="EMBL" id="OZC11172.1"/>
    </source>
</evidence>
<dbReference type="SMART" id="SM00969">
    <property type="entry name" value="SOCS_box"/>
    <property type="match status" value="1"/>
</dbReference>
<feature type="domain" description="B30.2/SPRY" evidence="4">
    <location>
        <begin position="184"/>
        <end position="382"/>
    </location>
</feature>
<dbReference type="InterPro" id="IPR001496">
    <property type="entry name" value="SOCS_box"/>
</dbReference>
<dbReference type="GO" id="GO:0005737">
    <property type="term" value="C:cytoplasm"/>
    <property type="evidence" value="ECO:0007669"/>
    <property type="project" value="UniProtKB-SubCell"/>
</dbReference>
<reference evidence="6 7" key="1">
    <citation type="submission" date="2015-12" db="EMBL/GenBank/DDBJ databases">
        <title>Draft genome of the nematode, Onchocerca flexuosa.</title>
        <authorList>
            <person name="Mitreva M."/>
        </authorList>
    </citation>
    <scope>NUCLEOTIDE SEQUENCE [LARGE SCALE GENOMIC DNA]</scope>
    <source>
        <strain evidence="6">Red Deer</strain>
    </source>
</reference>
<dbReference type="EMBL" id="KZ269981">
    <property type="protein sequence ID" value="OZC11172.1"/>
    <property type="molecule type" value="Genomic_DNA"/>
</dbReference>
<dbReference type="Gene3D" id="1.10.750.20">
    <property type="entry name" value="SOCS box"/>
    <property type="match status" value="1"/>
</dbReference>
<proteinExistence type="inferred from homology"/>
<evidence type="ECO:0000256" key="2">
    <source>
        <dbReference type="ARBA" id="ARBA00010910"/>
    </source>
</evidence>
<dbReference type="PROSITE" id="PS50225">
    <property type="entry name" value="SOCS"/>
    <property type="match status" value="1"/>
</dbReference>
<dbReference type="SUPFAM" id="SSF49899">
    <property type="entry name" value="Concanavalin A-like lectins/glucanases"/>
    <property type="match status" value="1"/>
</dbReference>
<accession>A0A238C0Y6</accession>
<organism evidence="6 7">
    <name type="scientific">Onchocerca flexuosa</name>
    <dbReference type="NCBI Taxonomy" id="387005"/>
    <lineage>
        <taxon>Eukaryota</taxon>
        <taxon>Metazoa</taxon>
        <taxon>Ecdysozoa</taxon>
        <taxon>Nematoda</taxon>
        <taxon>Chromadorea</taxon>
        <taxon>Rhabditida</taxon>
        <taxon>Spirurina</taxon>
        <taxon>Spiruromorpha</taxon>
        <taxon>Filarioidea</taxon>
        <taxon>Onchocercidae</taxon>
        <taxon>Onchocerca</taxon>
    </lineage>
</organism>
<dbReference type="InterPro" id="IPR050672">
    <property type="entry name" value="FBXO45-Fsn/SPSB_families"/>
</dbReference>
<keyword evidence="3" id="KW-0963">Cytoplasm</keyword>
<dbReference type="InterPro" id="IPR013320">
    <property type="entry name" value="ConA-like_dom_sf"/>
</dbReference>
<dbReference type="Pfam" id="PF00622">
    <property type="entry name" value="SPRY"/>
    <property type="match status" value="1"/>
</dbReference>
<dbReference type="OrthoDB" id="5547302at2759"/>
<comment type="similarity">
    <text evidence="2">Belongs to the SPSB family.</text>
</comment>
<comment type="subcellular location">
    <subcellularLocation>
        <location evidence="1">Cytoplasm</location>
    </subcellularLocation>
</comment>
<protein>
    <submittedName>
        <fullName evidence="6">SPRY domain protein</fullName>
    </submittedName>
</protein>
<evidence type="ECO:0000256" key="1">
    <source>
        <dbReference type="ARBA" id="ARBA00004496"/>
    </source>
</evidence>
<keyword evidence="7" id="KW-1185">Reference proteome</keyword>
<dbReference type="GO" id="GO:0019005">
    <property type="term" value="C:SCF ubiquitin ligase complex"/>
    <property type="evidence" value="ECO:0007669"/>
    <property type="project" value="TreeGrafter"/>
</dbReference>
<dbReference type="PROSITE" id="PS50188">
    <property type="entry name" value="B302_SPRY"/>
    <property type="match status" value="1"/>
</dbReference>
<evidence type="ECO:0000256" key="3">
    <source>
        <dbReference type="ARBA" id="ARBA00022490"/>
    </source>
</evidence>
<dbReference type="Pfam" id="PF07525">
    <property type="entry name" value="SOCS_box"/>
    <property type="match status" value="1"/>
</dbReference>
<dbReference type="Proteomes" id="UP000242913">
    <property type="component" value="Unassembled WGS sequence"/>
</dbReference>
<dbReference type="FunFam" id="2.60.120.920:FF:000007">
    <property type="entry name" value="SPRY domain-containing SOCS box protein 1"/>
    <property type="match status" value="1"/>
</dbReference>
<dbReference type="PANTHER" id="PTHR12245:SF11">
    <property type="entry name" value="PROTEIN GUSTAVUS"/>
    <property type="match status" value="1"/>
</dbReference>
<evidence type="ECO:0000313" key="7">
    <source>
        <dbReference type="Proteomes" id="UP000242913"/>
    </source>
</evidence>
<dbReference type="GO" id="GO:0043161">
    <property type="term" value="P:proteasome-mediated ubiquitin-dependent protein catabolic process"/>
    <property type="evidence" value="ECO:0007669"/>
    <property type="project" value="TreeGrafter"/>
</dbReference>
<dbReference type="AlphaFoldDB" id="A0A238C0Y6"/>
<sequence>MGHRLSTQTQGESSTSEMEKWLRSNRKKFRKTIRFCLILTTEYQSYLNKTDVLSLTGSSHHVAIGGSSAVVLSVTQQPFRHTVATRRTLRPSRETQAGSSMTGERVSNNVVEIDSSGSSSSSLRRQHLFTRSYRTSREHNLAIRCLSNASSSASHTMVVEVNGSRSRTQSNANPMGTCYEDMFRPSRFDQIVNSSPPPREVMEAYAWNPDDRSLNIFVKDDDRLTFHRHPVAQSTDSIRAKIGFSKGFHVWQIQWPQRQRGTHASVGVATKAASLHAVGYTSLIGSNSESYGWDLIRNKCYHDSKNTSGWSYPKCALRDENRLAPDQFYCILNMDEGYLAFASDADYYGVAFTGLKGRELYPTVSAVWGHCEITMKYLGGLDPEPLTLLELCRRSIRLYLGKERICRVRELRLPIGLKKYLLYKC</sequence>
<dbReference type="InterPro" id="IPR003877">
    <property type="entry name" value="SPRY_dom"/>
</dbReference>